<organism evidence="2 3">
    <name type="scientific">Gibberella subglutinans</name>
    <name type="common">Fusarium subglutinans</name>
    <dbReference type="NCBI Taxonomy" id="42677"/>
    <lineage>
        <taxon>Eukaryota</taxon>
        <taxon>Fungi</taxon>
        <taxon>Dikarya</taxon>
        <taxon>Ascomycota</taxon>
        <taxon>Pezizomycotina</taxon>
        <taxon>Sordariomycetes</taxon>
        <taxon>Hypocreomycetidae</taxon>
        <taxon>Hypocreales</taxon>
        <taxon>Nectriaceae</taxon>
        <taxon>Fusarium</taxon>
        <taxon>Fusarium fujikuroi species complex</taxon>
    </lineage>
</organism>
<feature type="region of interest" description="Disordered" evidence="1">
    <location>
        <begin position="191"/>
        <end position="211"/>
    </location>
</feature>
<evidence type="ECO:0000256" key="1">
    <source>
        <dbReference type="SAM" id="MobiDB-lite"/>
    </source>
</evidence>
<feature type="compositionally biased region" description="Basic and acidic residues" evidence="1">
    <location>
        <begin position="191"/>
        <end position="202"/>
    </location>
</feature>
<evidence type="ECO:0000313" key="3">
    <source>
        <dbReference type="Proteomes" id="UP000547976"/>
    </source>
</evidence>
<dbReference type="OrthoDB" id="4589291at2759"/>
<protein>
    <submittedName>
        <fullName evidence="2">Uncharacterized protein</fullName>
    </submittedName>
</protein>
<name>A0A8H5V7X1_GIBSU</name>
<dbReference type="AlphaFoldDB" id="A0A8H5V7X1"/>
<evidence type="ECO:0000313" key="2">
    <source>
        <dbReference type="EMBL" id="KAF5614432.1"/>
    </source>
</evidence>
<keyword evidence="3" id="KW-1185">Reference proteome</keyword>
<dbReference type="GeneID" id="59315685"/>
<accession>A0A8H5V7X1</accession>
<reference evidence="2 3" key="1">
    <citation type="submission" date="2020-05" db="EMBL/GenBank/DDBJ databases">
        <title>Identification and distribution of gene clusters putatively required for synthesis of sphingolipid metabolism inhibitors in phylogenetically diverse species of the filamentous fungus Fusarium.</title>
        <authorList>
            <person name="Kim H.-S."/>
            <person name="Busman M."/>
            <person name="Brown D.W."/>
            <person name="Divon H."/>
            <person name="Uhlig S."/>
            <person name="Proctor R.H."/>
        </authorList>
    </citation>
    <scope>NUCLEOTIDE SEQUENCE [LARGE SCALE GENOMIC DNA]</scope>
    <source>
        <strain evidence="2 3">NRRL 66333</strain>
    </source>
</reference>
<dbReference type="RefSeq" id="XP_036544450.1">
    <property type="nucleotide sequence ID" value="XM_036680967.1"/>
</dbReference>
<proteinExistence type="predicted"/>
<comment type="caution">
    <text evidence="2">The sequence shown here is derived from an EMBL/GenBank/DDBJ whole genome shotgun (WGS) entry which is preliminary data.</text>
</comment>
<dbReference type="EMBL" id="JAAOAV010000001">
    <property type="protein sequence ID" value="KAF5614432.1"/>
    <property type="molecule type" value="Genomic_DNA"/>
</dbReference>
<sequence>MGLFDFITRASTPPPPSLPNLSSSFGTKSWKVDLSFGSDPDMLRGKVPLVNLTTGWQARLVLYTSDIVGLMRKGLYVSQKNVIVEESCLTMRPHQQEHNTYYYDRRFTLTGPSWKGSLVVTTLSCPIVTNFRVEHLSADKVYQCYASDYFKSRCWAYNFMIEKPEVNANYILDDTPLEGLWPWPRKECTTQGMEKEREKGGTEEGDMLDLI</sequence>
<gene>
    <name evidence="2" type="ORF">FSUBG_312</name>
</gene>
<dbReference type="Proteomes" id="UP000547976">
    <property type="component" value="Unassembled WGS sequence"/>
</dbReference>